<dbReference type="InParanoid" id="A0A7E5W797"/>
<evidence type="ECO:0000256" key="1">
    <source>
        <dbReference type="ARBA" id="ARBA00022737"/>
    </source>
</evidence>
<dbReference type="InterPro" id="IPR001660">
    <property type="entry name" value="SAM"/>
</dbReference>
<feature type="region of interest" description="Disordered" evidence="4">
    <location>
        <begin position="1979"/>
        <end position="2010"/>
    </location>
</feature>
<accession>A0A7E5W797</accession>
<dbReference type="FunCoup" id="A0A7E5W797">
    <property type="interactions" value="196"/>
</dbReference>
<dbReference type="InterPro" id="IPR002110">
    <property type="entry name" value="Ankyrin_rpt"/>
</dbReference>
<dbReference type="Pfam" id="PF00640">
    <property type="entry name" value="PID"/>
    <property type="match status" value="1"/>
</dbReference>
<organism evidence="7 8">
    <name type="scientific">Trichoplusia ni</name>
    <name type="common">Cabbage looper</name>
    <dbReference type="NCBI Taxonomy" id="7111"/>
    <lineage>
        <taxon>Eukaryota</taxon>
        <taxon>Metazoa</taxon>
        <taxon>Ecdysozoa</taxon>
        <taxon>Arthropoda</taxon>
        <taxon>Hexapoda</taxon>
        <taxon>Insecta</taxon>
        <taxon>Pterygota</taxon>
        <taxon>Neoptera</taxon>
        <taxon>Endopterygota</taxon>
        <taxon>Lepidoptera</taxon>
        <taxon>Glossata</taxon>
        <taxon>Ditrysia</taxon>
        <taxon>Noctuoidea</taxon>
        <taxon>Noctuidae</taxon>
        <taxon>Plusiinae</taxon>
        <taxon>Trichoplusia</taxon>
    </lineage>
</organism>
<feature type="compositionally biased region" description="Basic and acidic residues" evidence="4">
    <location>
        <begin position="1329"/>
        <end position="1338"/>
    </location>
</feature>
<feature type="compositionally biased region" description="Low complexity" evidence="4">
    <location>
        <begin position="1123"/>
        <end position="1133"/>
    </location>
</feature>
<dbReference type="SUPFAM" id="SSF50729">
    <property type="entry name" value="PH domain-like"/>
    <property type="match status" value="1"/>
</dbReference>
<reference evidence="8" key="1">
    <citation type="submission" date="2025-08" db="UniProtKB">
        <authorList>
            <consortium name="RefSeq"/>
        </authorList>
    </citation>
    <scope>IDENTIFICATION</scope>
</reference>
<feature type="region of interest" description="Disordered" evidence="4">
    <location>
        <begin position="1769"/>
        <end position="1816"/>
    </location>
</feature>
<evidence type="ECO:0000256" key="4">
    <source>
        <dbReference type="SAM" id="MobiDB-lite"/>
    </source>
</evidence>
<feature type="domain" description="SAM" evidence="6">
    <location>
        <begin position="1678"/>
        <end position="1737"/>
    </location>
</feature>
<dbReference type="PROSITE" id="PS50297">
    <property type="entry name" value="ANK_REP_REGION"/>
    <property type="match status" value="5"/>
</dbReference>
<feature type="compositionally biased region" description="Polar residues" evidence="4">
    <location>
        <begin position="1068"/>
        <end position="1084"/>
    </location>
</feature>
<feature type="region of interest" description="Disordered" evidence="4">
    <location>
        <begin position="1320"/>
        <end position="1397"/>
    </location>
</feature>
<dbReference type="SMART" id="SM00248">
    <property type="entry name" value="ANK"/>
    <property type="match status" value="6"/>
</dbReference>
<feature type="compositionally biased region" description="Polar residues" evidence="4">
    <location>
        <begin position="1215"/>
        <end position="1229"/>
    </location>
</feature>
<dbReference type="Proteomes" id="UP000322000">
    <property type="component" value="Chromosome 13"/>
</dbReference>
<evidence type="ECO:0000256" key="2">
    <source>
        <dbReference type="ARBA" id="ARBA00023043"/>
    </source>
</evidence>
<feature type="region of interest" description="Disordered" evidence="4">
    <location>
        <begin position="1158"/>
        <end position="1181"/>
    </location>
</feature>
<dbReference type="InterPro" id="IPR033635">
    <property type="entry name" value="ANKS1/Caskin"/>
</dbReference>
<dbReference type="PRINTS" id="PR01415">
    <property type="entry name" value="ANKYRIN"/>
</dbReference>
<feature type="compositionally biased region" description="Polar residues" evidence="4">
    <location>
        <begin position="2035"/>
        <end position="2051"/>
    </location>
</feature>
<feature type="compositionally biased region" description="Polar residues" evidence="4">
    <location>
        <begin position="1980"/>
        <end position="1999"/>
    </location>
</feature>
<dbReference type="SMART" id="SM00462">
    <property type="entry name" value="PTB"/>
    <property type="match status" value="1"/>
</dbReference>
<dbReference type="InterPro" id="IPR006020">
    <property type="entry name" value="PTB/PI_dom"/>
</dbReference>
<dbReference type="Pfam" id="PF12796">
    <property type="entry name" value="Ank_2"/>
    <property type="match status" value="3"/>
</dbReference>
<dbReference type="InterPro" id="IPR011993">
    <property type="entry name" value="PH-like_dom_sf"/>
</dbReference>
<name>A0A7E5W797_TRINI</name>
<feature type="domain" description="PID" evidence="5">
    <location>
        <begin position="1848"/>
        <end position="1976"/>
    </location>
</feature>
<dbReference type="Pfam" id="PF00536">
    <property type="entry name" value="SAM_1"/>
    <property type="match status" value="2"/>
</dbReference>
<feature type="compositionally biased region" description="Pro residues" evidence="4">
    <location>
        <begin position="1385"/>
        <end position="1394"/>
    </location>
</feature>
<feature type="compositionally biased region" description="Basic and acidic residues" evidence="4">
    <location>
        <begin position="1363"/>
        <end position="1374"/>
    </location>
</feature>
<evidence type="ECO:0000313" key="8">
    <source>
        <dbReference type="RefSeq" id="XP_026736489.1"/>
    </source>
</evidence>
<feature type="compositionally biased region" description="Polar residues" evidence="4">
    <location>
        <begin position="1344"/>
        <end position="1362"/>
    </location>
</feature>
<dbReference type="Gene3D" id="1.10.150.50">
    <property type="entry name" value="Transcription Factor, Ets-1"/>
    <property type="match status" value="2"/>
</dbReference>
<dbReference type="GeneID" id="113500038"/>
<dbReference type="SUPFAM" id="SSF48403">
    <property type="entry name" value="Ankyrin repeat"/>
    <property type="match status" value="1"/>
</dbReference>
<feature type="repeat" description="ANK" evidence="3">
    <location>
        <begin position="203"/>
        <end position="235"/>
    </location>
</feature>
<evidence type="ECO:0000313" key="7">
    <source>
        <dbReference type="Proteomes" id="UP000322000"/>
    </source>
</evidence>
<sequence>MGDIERTVKCCEYKNSFDLNWSDVRYSFQRSWVKTKKFRNRVVGSNSLRRGAGVNVQDDNGYTPLHQACLNGRKDIVRVLLSAGASPCMVDKKGATPLHLAAFKGDTDICYMLLEHSNSPVNIDQLTSDHETALLIAAQFGFVNVVSQLISRGADVTIKNSNDESALDLAAQYGRLATVQHLLQVRPQLVDQYRYPACRSQIFTNTPLHRASKNGRKDVVTALIDAGMDPNVRTHSGTPLHEAARFGKPSVVRILLNKGADLHAHDSSGKTVYHLFEEYPEEATRKVRKVIRGMCKAEYDNIMGAFDSDKELPPFPVPDYSPDAVMTTTETQKNTNNNDSFISPSSSALTKNHSQSFVKKLASKCLGLKAKFNSAPNITNSVAAEAAVKPKQTEFKSNTNTILIGNSKFFKMLSKKEESGEIVCNDEFDTISLDRLGTLNRDSVVNRSNRSCPGFKTSLPNISENNELSGSEDSIAESVVITELDCDRSNVNINEAINNTLKLNIFEPREKTDRQSVTSIVSAESTNLVNECYESYEFVKKDAESVKSLSLPKPPPRPTMIATKNSSENIYQNVIMEIKTIPKPAARVHIPTKPLDDAQKQTLYENISIVQEKKPEPLKRSIITKKLSNESFDEKISIRSRTSTISSDSMIDETNLEDILLSQKSKSFRHGVTSPYTKMKANSSSTQSVVSDSSDFTEASALENVDCSNDEKAMYLSMTGTLPNKRPESFGQKKVLFRHKTFTNIELDRDSLRVKDLPPWNNSFLKETLAHYHIRGTGHCIYKAPTVQEFIYIFNRDTLYKDVPPFTKVPNDKRDSYFETAICFCRPRPPKFHSSAEDLIDKTTQGEEKVTIDFEALKNRYDMLSSSFQCYCESGNCTLHSTKRNSPVDLIVKFSAIKRSISTPDITLETTPYSTAKKSHLPKNKSVPNNLEEPYAVVTVEDIIARNSKITSENKEQGSPIYTLMSQFSTLSSSTSGRPYSIKDIADVISLTDNSTSSTLSHASGVHLPIRKSSSSEYSGHMSLYSCKSDVTVKSDASFKSCIEDSSEDSDSTLHSDGEDSDAETVKSDGSTTKRPWVQSNSFRFGSRSKPEIDVIVEENTEEKSEVSSSIHESGICLEDSESSSSEGENDSGIPRGDADVSLGCASLERVSGLVGGVRSGSARRRWDEAEGTSEGDALSVSSAASSCAPLLLAHHHEYSKVSPTPPKKPPRRNLSVSPTHANSPSSGYSYELRPHARSQDDLDDIQGAKHYLKHGRSVDQYVDGKLSYLEYEENHNSPRVVPIPNPRPSLKQRSQPVAITAMYENIVIKEQNPRRKLRRNNFVPNDSYEPRMNDNRVRKYSNQEKSSLESLLDDQSMNSPSDCERYYDGHRAEMPLSPTHYEQPPTPDHPPPSAKQAENCIHERIRPLSQEYKRRSGQRDSQTETDIFLLRAASAASVASGATDRSGNTDNCVEEYVCDVPFAGLFKGSTTTLDGIGLRPMPAERPKTLRKLKSVYDASPTEPAPPPVARNGQAERSVNGEEEVRRRSNTTSSTQSGEKSLSILSPFDEQEEWAKISEIMASFGSKLVRESVFVSELEQEFTSRLGLSCSESSLSPSVASSLGLWLSGMGLHDYETLFLESGYDDIDFVNGILDENDLREMGIEENDRQKILESAKQLPLKITEISNNHNNNNISKNQNESVEEWLKHINLEQYSDTFRKHLYVDMDRVRRIWEVELTAVLEIQKAGHRKRILASVSGEHNGPANHMEDINADLNTLKNNIQQLKEEIKEKLPPSENLKPVPPPVVPTLAPPGGETLKRSKKNRPAPQPPRPSDLEIRAPSELLVGVPGALKTQWKHQPFVLVTGAVTYVANYLGSTVVKELRGTESTKKSIQKLKKSTKEPRDSPDIILSISYRGVKFLNTITRELVCEHEIRNIHCACQDADDLTHFAYITKDHASRSHYCHVFRVATMDQATEVILTLGEAFEVAYQMALREQSNRTRVTQSLAKTPTHDPMTTTNKEKPNVNHGRSHSITEIKLNGHQLKIAPLPASLSNEDFQAASRNSDGSKSPRTPLLKAPIASTEEL</sequence>
<dbReference type="RefSeq" id="XP_026736489.1">
    <property type="nucleotide sequence ID" value="XM_026880688.1"/>
</dbReference>
<evidence type="ECO:0000256" key="3">
    <source>
        <dbReference type="PROSITE-ProRule" id="PRU00023"/>
    </source>
</evidence>
<dbReference type="Gene3D" id="1.25.40.20">
    <property type="entry name" value="Ankyrin repeat-containing domain"/>
    <property type="match status" value="2"/>
</dbReference>
<keyword evidence="2 3" id="KW-0040">ANK repeat</keyword>
<protein>
    <submittedName>
        <fullName evidence="8">Uncharacterized protein LOC113500038 isoform X1</fullName>
    </submittedName>
</protein>
<dbReference type="SUPFAM" id="SSF47769">
    <property type="entry name" value="SAM/Pointed domain"/>
    <property type="match status" value="2"/>
</dbReference>
<dbReference type="PROSITE" id="PS50088">
    <property type="entry name" value="ANK_REPEAT"/>
    <property type="match status" value="5"/>
</dbReference>
<feature type="compositionally biased region" description="Pro residues" evidence="4">
    <location>
        <begin position="1781"/>
        <end position="1791"/>
    </location>
</feature>
<feature type="region of interest" description="Disordered" evidence="4">
    <location>
        <begin position="1099"/>
        <end position="1140"/>
    </location>
</feature>
<keyword evidence="1" id="KW-0677">Repeat</keyword>
<evidence type="ECO:0000259" key="5">
    <source>
        <dbReference type="PROSITE" id="PS01179"/>
    </source>
</evidence>
<feature type="region of interest" description="Disordered" evidence="4">
    <location>
        <begin position="1199"/>
        <end position="1233"/>
    </location>
</feature>
<dbReference type="KEGG" id="tnl:113500038"/>
<feature type="region of interest" description="Disordered" evidence="4">
    <location>
        <begin position="1044"/>
        <end position="1085"/>
    </location>
</feature>
<dbReference type="GO" id="GO:0005829">
    <property type="term" value="C:cytosol"/>
    <property type="evidence" value="ECO:0007669"/>
    <property type="project" value="TreeGrafter"/>
</dbReference>
<feature type="repeat" description="ANK" evidence="3">
    <location>
        <begin position="60"/>
        <end position="92"/>
    </location>
</feature>
<dbReference type="PROSITE" id="PS50105">
    <property type="entry name" value="SAM_DOMAIN"/>
    <property type="match status" value="1"/>
</dbReference>
<gene>
    <name evidence="8" type="primary">LOC113500038</name>
</gene>
<dbReference type="SMART" id="SM00454">
    <property type="entry name" value="SAM"/>
    <property type="match status" value="2"/>
</dbReference>
<dbReference type="OrthoDB" id="5314041at2759"/>
<dbReference type="PANTHER" id="PTHR24174:SF1">
    <property type="entry name" value="IP14385P"/>
    <property type="match status" value="1"/>
</dbReference>
<dbReference type="PANTHER" id="PTHR24174">
    <property type="entry name" value="ANKYRIN REPEAT AND STERILE ALPHA MOTIF DOMAIN-CONTAINING PROTEIN 1"/>
    <property type="match status" value="1"/>
</dbReference>
<dbReference type="InterPro" id="IPR013761">
    <property type="entry name" value="SAM/pointed_sf"/>
</dbReference>
<keyword evidence="7" id="KW-1185">Reference proteome</keyword>
<feature type="repeat" description="ANK" evidence="3">
    <location>
        <begin position="93"/>
        <end position="125"/>
    </location>
</feature>
<feature type="region of interest" description="Disordered" evidence="4">
    <location>
        <begin position="2035"/>
        <end position="2066"/>
    </location>
</feature>
<dbReference type="PROSITE" id="PS01179">
    <property type="entry name" value="PID"/>
    <property type="match status" value="1"/>
</dbReference>
<evidence type="ECO:0000259" key="6">
    <source>
        <dbReference type="PROSITE" id="PS50105"/>
    </source>
</evidence>
<dbReference type="Gene3D" id="2.30.29.30">
    <property type="entry name" value="Pleckstrin-homology domain (PH domain)/Phosphotyrosine-binding domain (PTB)"/>
    <property type="match status" value="1"/>
</dbReference>
<feature type="repeat" description="ANK" evidence="3">
    <location>
        <begin position="235"/>
        <end position="267"/>
    </location>
</feature>
<feature type="repeat" description="ANK" evidence="3">
    <location>
        <begin position="129"/>
        <end position="161"/>
    </location>
</feature>
<proteinExistence type="predicted"/>
<dbReference type="InterPro" id="IPR036770">
    <property type="entry name" value="Ankyrin_rpt-contain_sf"/>
</dbReference>
<feature type="region of interest" description="Disordered" evidence="4">
    <location>
        <begin position="1497"/>
        <end position="1543"/>
    </location>
</feature>
<dbReference type="CDD" id="cd01274">
    <property type="entry name" value="PTB_Anks"/>
    <property type="match status" value="1"/>
</dbReference>